<reference evidence="5" key="1">
    <citation type="submission" date="2023-05" db="EMBL/GenBank/DDBJ databases">
        <title>Comparative genomics of Bacillaceae isolates and their secondary metabolite potential.</title>
        <authorList>
            <person name="Song L."/>
            <person name="Nielsen L.J."/>
            <person name="Mohite O."/>
            <person name="Xu X."/>
            <person name="Weber T."/>
            <person name="Kovacs A.T."/>
        </authorList>
    </citation>
    <scope>NUCLEOTIDE SEQUENCE</scope>
    <source>
        <strain evidence="5">XLM17</strain>
    </source>
</reference>
<name>A0AA95MNU7_9BACI</name>
<dbReference type="Pfam" id="PF22888">
    <property type="entry name" value="FIMAH"/>
    <property type="match status" value="1"/>
</dbReference>
<keyword evidence="1" id="KW-0732">Signal</keyword>
<proteinExistence type="predicted"/>
<dbReference type="RefSeq" id="WP_066083668.1">
    <property type="nucleotide sequence ID" value="NZ_CP126114.1"/>
</dbReference>
<dbReference type="GO" id="GO:0008233">
    <property type="term" value="F:peptidase activity"/>
    <property type="evidence" value="ECO:0007669"/>
    <property type="project" value="InterPro"/>
</dbReference>
<organism evidence="5 6">
    <name type="scientific">Neobacillus novalis</name>
    <dbReference type="NCBI Taxonomy" id="220687"/>
    <lineage>
        <taxon>Bacteria</taxon>
        <taxon>Bacillati</taxon>
        <taxon>Bacillota</taxon>
        <taxon>Bacilli</taxon>
        <taxon>Bacillales</taxon>
        <taxon>Bacillaceae</taxon>
        <taxon>Neobacillus</taxon>
    </lineage>
</organism>
<dbReference type="Pfam" id="PF11614">
    <property type="entry name" value="FixG_C"/>
    <property type="match status" value="1"/>
</dbReference>
<dbReference type="InterPro" id="IPR013783">
    <property type="entry name" value="Ig-like_fold"/>
</dbReference>
<dbReference type="InterPro" id="IPR032879">
    <property type="entry name" value="FixG_C"/>
</dbReference>
<keyword evidence="6" id="KW-1185">Reference proteome</keyword>
<evidence type="ECO:0000259" key="4">
    <source>
        <dbReference type="Pfam" id="PF22888"/>
    </source>
</evidence>
<evidence type="ECO:0000259" key="3">
    <source>
        <dbReference type="Pfam" id="PF11614"/>
    </source>
</evidence>
<evidence type="ECO:0000313" key="5">
    <source>
        <dbReference type="EMBL" id="WHY87472.1"/>
    </source>
</evidence>
<feature type="domain" description="FixG C-terminal immunoglobulin-like" evidence="3">
    <location>
        <begin position="594"/>
        <end position="667"/>
    </location>
</feature>
<dbReference type="InterPro" id="IPR054470">
    <property type="entry name" value="FIMAH_dom"/>
</dbReference>
<feature type="domain" description="FIMAH" evidence="4">
    <location>
        <begin position="681"/>
        <end position="760"/>
    </location>
</feature>
<dbReference type="Gene3D" id="2.60.40.10">
    <property type="entry name" value="Immunoglobulins"/>
    <property type="match status" value="1"/>
</dbReference>
<feature type="chain" id="PRO_5041717445" evidence="1">
    <location>
        <begin position="26"/>
        <end position="763"/>
    </location>
</feature>
<sequence>MKLRIKFAALSTTILLALSSTSAFAADPGLDKMPEHVDPQSWMLSDNMTANDYRPIPGINWLTSDIKAEKPIRGALIVVDFPDQGFILSQPEGSDPAGNPRGVGSIPREEVPEFFKDYLTKPSALNNYQTMDSVWKENSYGKWGVTLDAFGPYQLSKNEFQYGLDSMNPGTLPKNYPSGNLFQDGINAAMADLNASGVEYDFAFILHAGYAESAVWQEFGEMMFLNPDSIPDEFGPPRDLPGFETLPNWAKTRYVPWTSYFAAKTIWSAASSAKINGKSIRVSIQGESNGLATFAHEFGHLQTLGDNYNNPFGDPPVRSYAGNWELMASGSFNGPGGPHTRYFIPATQGGSSPAEHTLRNKLKQGFLSNDEIIQIDRDNIKDSGPLFADIISREVPVGSKFGRTGLHGINISMKDLTPTNYLTGDWRNDMPSKALYNNYTIEVVDRVGSDSFQSDSGVLISKTKNAESAPFIWVVDSHPEDINLPDFKRPDGTTAMFSKGDERQLADALFHSGNGSTLVSGKFDGSIGNDTVVSEYVDPYNKLHFYILGNYKDAEGALHYQVAVRNTDGAGSFKRGVNVSDGAVQPAVPGKVAVYHYNVTNTGEAKDIFRLNASAGADWTVQLDHNVIAVEPGKTVDVPVYVNIPKGKTAPANITFTATSETDSKKSGTETNLLPSSLTATGLSSVIESFDKAGAFKAGAAQALKAQLAGVAQFEKAGTKDKVIKHMNGFKVLLDQQKNTNVITNKAYNSLKAYADAMIEIWQ</sequence>
<evidence type="ECO:0000256" key="1">
    <source>
        <dbReference type="SAM" id="SignalP"/>
    </source>
</evidence>
<protein>
    <submittedName>
        <fullName evidence="5">FixG Ig-like domain-containing protein</fullName>
    </submittedName>
</protein>
<dbReference type="EMBL" id="CP126114">
    <property type="protein sequence ID" value="WHY87472.1"/>
    <property type="molecule type" value="Genomic_DNA"/>
</dbReference>
<feature type="signal peptide" evidence="1">
    <location>
        <begin position="1"/>
        <end position="25"/>
    </location>
</feature>
<evidence type="ECO:0000259" key="2">
    <source>
        <dbReference type="Pfam" id="PF05547"/>
    </source>
</evidence>
<dbReference type="KEGG" id="nnv:QNH39_06355"/>
<dbReference type="Pfam" id="PF05547">
    <property type="entry name" value="Peptidase_M6"/>
    <property type="match status" value="1"/>
</dbReference>
<dbReference type="InterPro" id="IPR008757">
    <property type="entry name" value="Peptidase_M6-like_domain"/>
</dbReference>
<feature type="domain" description="Peptidase M6-like" evidence="2">
    <location>
        <begin position="281"/>
        <end position="336"/>
    </location>
</feature>
<accession>A0AA95MNU7</accession>
<dbReference type="AlphaFoldDB" id="A0AA95MNU7"/>
<dbReference type="GO" id="GO:0006508">
    <property type="term" value="P:proteolysis"/>
    <property type="evidence" value="ECO:0007669"/>
    <property type="project" value="InterPro"/>
</dbReference>
<gene>
    <name evidence="5" type="ORF">QNH39_06355</name>
</gene>
<evidence type="ECO:0000313" key="6">
    <source>
        <dbReference type="Proteomes" id="UP001178288"/>
    </source>
</evidence>
<dbReference type="Proteomes" id="UP001178288">
    <property type="component" value="Chromosome"/>
</dbReference>